<dbReference type="Proteomes" id="UP000503462">
    <property type="component" value="Chromosome 1"/>
</dbReference>
<protein>
    <submittedName>
        <fullName evidence="1">Uncharacterized protein</fullName>
    </submittedName>
</protein>
<proteinExistence type="predicted"/>
<evidence type="ECO:0000313" key="2">
    <source>
        <dbReference type="Proteomes" id="UP000503462"/>
    </source>
</evidence>
<dbReference type="EMBL" id="CP051139">
    <property type="protein sequence ID" value="QIW95559.1"/>
    <property type="molecule type" value="Genomic_DNA"/>
</dbReference>
<sequence length="82" mass="9577">MDLYGCIRLHAYSRGSFHDIFDASKSYTDSLWFVERADKLDNLLKLSHNKQPINKLNHNEKRINKLVAVLLEHSIEPDNSDH</sequence>
<evidence type="ECO:0000313" key="1">
    <source>
        <dbReference type="EMBL" id="QIW95559.1"/>
    </source>
</evidence>
<reference evidence="1 2" key="1">
    <citation type="journal article" date="2016" name="Sci. Rep.">
        <title>Peltaster fructicola genome reveals evolution from an invasive phytopathogen to an ectophytic parasite.</title>
        <authorList>
            <person name="Xu C."/>
            <person name="Chen H."/>
            <person name="Gleason M.L."/>
            <person name="Xu J.R."/>
            <person name="Liu H."/>
            <person name="Zhang R."/>
            <person name="Sun G."/>
        </authorList>
    </citation>
    <scope>NUCLEOTIDE SEQUENCE [LARGE SCALE GENOMIC DNA]</scope>
    <source>
        <strain evidence="1 2">LNHT1506</strain>
    </source>
</reference>
<dbReference type="AlphaFoldDB" id="A0A6H0XM34"/>
<organism evidence="1 2">
    <name type="scientific">Peltaster fructicola</name>
    <dbReference type="NCBI Taxonomy" id="286661"/>
    <lineage>
        <taxon>Eukaryota</taxon>
        <taxon>Fungi</taxon>
        <taxon>Dikarya</taxon>
        <taxon>Ascomycota</taxon>
        <taxon>Pezizomycotina</taxon>
        <taxon>Dothideomycetes</taxon>
        <taxon>Dothideomycetes incertae sedis</taxon>
        <taxon>Peltaster</taxon>
    </lineage>
</organism>
<gene>
    <name evidence="1" type="ORF">AMS68_001077</name>
</gene>
<accession>A0A6H0XM34</accession>
<name>A0A6H0XM34_9PEZI</name>
<keyword evidence="2" id="KW-1185">Reference proteome</keyword>